<dbReference type="EC" id="5.4.99.43" evidence="7"/>
<evidence type="ECO:0000256" key="1">
    <source>
        <dbReference type="ARBA" id="ARBA00004173"/>
    </source>
</evidence>
<keyword evidence="4" id="KW-0413">Isomerase</keyword>
<evidence type="ECO:0000259" key="12">
    <source>
        <dbReference type="Pfam" id="PF00849"/>
    </source>
</evidence>
<keyword evidence="14" id="KW-1185">Reference proteome</keyword>
<evidence type="ECO:0000256" key="9">
    <source>
        <dbReference type="ARBA" id="ARBA00041561"/>
    </source>
</evidence>
<dbReference type="InterPro" id="IPR006224">
    <property type="entry name" value="PsdUridine_synth_RluA-like_CS"/>
</dbReference>
<dbReference type="SUPFAM" id="SSF55120">
    <property type="entry name" value="Pseudouridine synthase"/>
    <property type="match status" value="1"/>
</dbReference>
<sequence>MIRPFFEGPGFLVINKPPGIYTQPPSFRQGNRDKSNELLPLLEKQLQTTLRQVQRLDYETTGGLVVSTNKYTARMFHRNMQALSNNILDGRHRSSNKGYILTKRYIALLNKPVTSIYEQLPKTSDGWRLLETQDIDESNSSSKLLLSKVRTIESCRPMHDKFPLMFELITGRKHQIRRQIKQVFGTTIVNDVKYGAQLEFPQYHNQIALHSCFLSLKVGLKKFQFDIPLEYGKEMWKYAGLSNGPWNEL</sequence>
<dbReference type="SMR" id="A0A1G4KQC2"/>
<dbReference type="InterPro" id="IPR050188">
    <property type="entry name" value="RluA_PseudoU_synthase"/>
</dbReference>
<dbReference type="GO" id="GO:0005739">
    <property type="term" value="C:mitochondrion"/>
    <property type="evidence" value="ECO:0007669"/>
    <property type="project" value="UniProtKB-SubCell"/>
</dbReference>
<dbReference type="InterPro" id="IPR006145">
    <property type="entry name" value="PsdUridine_synth_RsuA/RluA"/>
</dbReference>
<keyword evidence="3" id="KW-0496">Mitochondrion</keyword>
<dbReference type="Proteomes" id="UP000006853">
    <property type="component" value="Chromosome 3"/>
</dbReference>
<dbReference type="GO" id="GO:0160143">
    <property type="term" value="F:21S rRNA pseudouridine(2819) synthase activity"/>
    <property type="evidence" value="ECO:0007669"/>
    <property type="project" value="UniProtKB-EC"/>
</dbReference>
<reference evidence="13 14" key="1">
    <citation type="journal article" date="2011" name="J. Biotechnol.">
        <title>High-quality genome sequence of Pichia pastoris CBS7435.</title>
        <authorList>
            <person name="Kuberl A."/>
            <person name="Schneider J."/>
            <person name="Thallinger G.G."/>
            <person name="Anderl I."/>
            <person name="Wibberg D."/>
            <person name="Hajek T."/>
            <person name="Jaenicke S."/>
            <person name="Brinkrolf K."/>
            <person name="Goesmann A."/>
            <person name="Szczepanowski R."/>
            <person name="Puhler A."/>
            <person name="Schwab H."/>
            <person name="Glieder A."/>
            <person name="Pichler H."/>
        </authorList>
    </citation>
    <scope>NUCLEOTIDE SEQUENCE [LARGE SCALE GENOMIC DNA]</scope>
    <source>
        <strain evidence="14">ATCC 76273 / CBS 7435 / CECT 11047 / NRRL Y-11430 / Wegner 21-1</strain>
    </source>
</reference>
<accession>A0A1G4KQC2</accession>
<dbReference type="Pfam" id="PF00849">
    <property type="entry name" value="PseudoU_synth_2"/>
    <property type="match status" value="1"/>
</dbReference>
<evidence type="ECO:0000256" key="4">
    <source>
        <dbReference type="ARBA" id="ARBA00023235"/>
    </source>
</evidence>
<dbReference type="CDD" id="cd02869">
    <property type="entry name" value="PseudoU_synth_RluA_like"/>
    <property type="match status" value="1"/>
</dbReference>
<comment type="function">
    <text evidence="6">Pseudouridylate synthase responsible for the pseudouridine-2819 formation in mitochondrial 21S rRNA. May modulate the efficiency or the fidelity of the mitochondrial translation machinery.</text>
</comment>
<gene>
    <name evidence="13" type="primary">PUS5</name>
    <name evidence="13" type="ordered locus">PP7435_Chr3-0473</name>
</gene>
<dbReference type="PANTHER" id="PTHR21600:SF81">
    <property type="entry name" value="21S RRNA PSEUDOURIDINE(2819) SYNTHASE"/>
    <property type="match status" value="1"/>
</dbReference>
<evidence type="ECO:0000256" key="3">
    <source>
        <dbReference type="ARBA" id="ARBA00023128"/>
    </source>
</evidence>
<reference evidence="13 14" key="2">
    <citation type="journal article" date="2016" name="FEMS Yeast Res.">
        <title>Curation of the genome annotation of Pichia pastoris (Komagataella phaffii) CBS7435 from gene level to protein function.</title>
        <authorList>
            <person name="Valli M."/>
            <person name="Tatto N.E."/>
            <person name="Peymann A."/>
            <person name="Gruber C."/>
            <person name="Landes N."/>
            <person name="Ekker H."/>
            <person name="Thallinger G.G."/>
            <person name="Mattanovich D."/>
            <person name="Gasser B."/>
            <person name="Graf A.B."/>
        </authorList>
    </citation>
    <scope>GENOME REANNOTATION</scope>
    <source>
        <strain evidence="13 14">ATCC 76273 / CBS 7435 / CECT 11047 / NRRL Y-11430 / Wegner 21-1</strain>
    </source>
</reference>
<evidence type="ECO:0000256" key="10">
    <source>
        <dbReference type="ARBA" id="ARBA00041978"/>
    </source>
</evidence>
<dbReference type="GO" id="GO:0000455">
    <property type="term" value="P:enzyme-directed rRNA pseudouridine synthesis"/>
    <property type="evidence" value="ECO:0007669"/>
    <property type="project" value="TreeGrafter"/>
</dbReference>
<dbReference type="Gene3D" id="3.30.2350.10">
    <property type="entry name" value="Pseudouridine synthase"/>
    <property type="match status" value="1"/>
</dbReference>
<dbReference type="PANTHER" id="PTHR21600">
    <property type="entry name" value="MITOCHONDRIAL RNA PSEUDOURIDINE SYNTHASE"/>
    <property type="match status" value="1"/>
</dbReference>
<dbReference type="AlphaFoldDB" id="A0A1G4KQC2"/>
<evidence type="ECO:0000313" key="14">
    <source>
        <dbReference type="Proteomes" id="UP000006853"/>
    </source>
</evidence>
<evidence type="ECO:0000256" key="5">
    <source>
        <dbReference type="ARBA" id="ARBA00036927"/>
    </source>
</evidence>
<proteinExistence type="inferred from homology"/>
<dbReference type="GO" id="GO:0003723">
    <property type="term" value="F:RNA binding"/>
    <property type="evidence" value="ECO:0007669"/>
    <property type="project" value="InterPro"/>
</dbReference>
<evidence type="ECO:0000313" key="13">
    <source>
        <dbReference type="EMBL" id="SCV12204.1"/>
    </source>
</evidence>
<evidence type="ECO:0000256" key="8">
    <source>
        <dbReference type="ARBA" id="ARBA00040626"/>
    </source>
</evidence>
<dbReference type="InterPro" id="IPR020103">
    <property type="entry name" value="PsdUridine_synth_cat_dom_sf"/>
</dbReference>
<comment type="similarity">
    <text evidence="2">Belongs to the pseudouridine synthase RluA family.</text>
</comment>
<organism evidence="13 14">
    <name type="scientific">Komagataella phaffii (strain ATCC 76273 / CBS 7435 / CECT 11047 / NRRL Y-11430 / Wegner 21-1)</name>
    <name type="common">Yeast</name>
    <name type="synonym">Pichia pastoris</name>
    <dbReference type="NCBI Taxonomy" id="981350"/>
    <lineage>
        <taxon>Eukaryota</taxon>
        <taxon>Fungi</taxon>
        <taxon>Dikarya</taxon>
        <taxon>Ascomycota</taxon>
        <taxon>Saccharomycotina</taxon>
        <taxon>Pichiomycetes</taxon>
        <taxon>Pichiales</taxon>
        <taxon>Pichiaceae</taxon>
        <taxon>Komagataella</taxon>
    </lineage>
</organism>
<dbReference type="PROSITE" id="PS01129">
    <property type="entry name" value="PSI_RLU"/>
    <property type="match status" value="1"/>
</dbReference>
<name>A0A1G4KQC2_KOMPC</name>
<protein>
    <recommendedName>
        <fullName evidence="8">21S rRNA pseudouridine(2819) synthase</fullName>
        <ecNumber evidence="7">5.4.99.43</ecNumber>
    </recommendedName>
    <alternativeName>
        <fullName evidence="10">Pseudouridine synthase 5</fullName>
    </alternativeName>
    <alternativeName>
        <fullName evidence="9">Pseudouridylate synthase PUS5</fullName>
    </alternativeName>
    <alternativeName>
        <fullName evidence="11">Uracil hydrolyase PUS5</fullName>
    </alternativeName>
</protein>
<evidence type="ECO:0000256" key="2">
    <source>
        <dbReference type="ARBA" id="ARBA00010876"/>
    </source>
</evidence>
<evidence type="ECO:0000256" key="7">
    <source>
        <dbReference type="ARBA" id="ARBA00038947"/>
    </source>
</evidence>
<feature type="domain" description="Pseudouridine synthase RsuA/RluA-like" evidence="12">
    <location>
        <begin position="11"/>
        <end position="181"/>
    </location>
</feature>
<comment type="subcellular location">
    <subcellularLocation>
        <location evidence="1">Mitochondrion</location>
    </subcellularLocation>
</comment>
<dbReference type="EMBL" id="FR839630">
    <property type="protein sequence ID" value="SCV12204.1"/>
    <property type="molecule type" value="Genomic_DNA"/>
</dbReference>
<evidence type="ECO:0000256" key="6">
    <source>
        <dbReference type="ARBA" id="ARBA00037513"/>
    </source>
</evidence>
<evidence type="ECO:0000256" key="11">
    <source>
        <dbReference type="ARBA" id="ARBA00042700"/>
    </source>
</evidence>
<comment type="catalytic activity">
    <reaction evidence="5">
        <text>uridine(2819) in 21S rRNA = pseudouridine(2819) in 21S rRNA</text>
        <dbReference type="Rhea" id="RHEA:42556"/>
        <dbReference type="Rhea" id="RHEA-COMP:10113"/>
        <dbReference type="Rhea" id="RHEA-COMP:10114"/>
        <dbReference type="ChEBI" id="CHEBI:65314"/>
        <dbReference type="ChEBI" id="CHEBI:65315"/>
        <dbReference type="EC" id="5.4.99.43"/>
    </reaction>
</comment>